<name>A0A0E0Q2U1_ORYRU</name>
<dbReference type="STRING" id="4529.A0A0E0Q2U1"/>
<proteinExistence type="predicted"/>
<dbReference type="EnsemblPlants" id="ORUFI06G29880.1">
    <property type="protein sequence ID" value="ORUFI06G29880.1"/>
    <property type="gene ID" value="ORUFI06G29880"/>
</dbReference>
<dbReference type="Pfam" id="PF03087">
    <property type="entry name" value="BPS1"/>
    <property type="match status" value="3"/>
</dbReference>
<accession>A0A0E0Q2U1</accession>
<protein>
    <recommendedName>
        <fullName evidence="4">DUF241 domain-containing protein</fullName>
    </recommendedName>
</protein>
<dbReference type="Gramene" id="ORUFI06G29880.1">
    <property type="protein sequence ID" value="ORUFI06G29880.1"/>
    <property type="gene ID" value="ORUFI06G29880"/>
</dbReference>
<feature type="region of interest" description="Disordered" evidence="1">
    <location>
        <begin position="1"/>
        <end position="33"/>
    </location>
</feature>
<dbReference type="PANTHER" id="PTHR33070:SF49">
    <property type="entry name" value="OS06G0725500 PROTEIN"/>
    <property type="match status" value="1"/>
</dbReference>
<evidence type="ECO:0008006" key="4">
    <source>
        <dbReference type="Google" id="ProtNLM"/>
    </source>
</evidence>
<evidence type="ECO:0000313" key="3">
    <source>
        <dbReference type="Proteomes" id="UP000008022"/>
    </source>
</evidence>
<dbReference type="GO" id="GO:0048367">
    <property type="term" value="P:shoot system development"/>
    <property type="evidence" value="ECO:0007669"/>
    <property type="project" value="InterPro"/>
</dbReference>
<dbReference type="GO" id="GO:0048364">
    <property type="term" value="P:root development"/>
    <property type="evidence" value="ECO:0007669"/>
    <property type="project" value="InterPro"/>
</dbReference>
<dbReference type="HOGENOM" id="CLU_017798_0_2_1"/>
<sequence>MAPSFARSISFPLSPSRSSSKHSSPPATPGYHARSISLPCRSHPILAHLHTHIRAVRSWAHDPTSVASGLAHLDALHAALGELLDLPEAQAALSAANDRLLDAFLRLADAHGSFQETVVALKQDVAEALAAIRRRDGARLASAVRSQRKAGKELARLAAAARDGARPSRLGLGGSAAEVEVTGLLMESAAVTAAASATLFNTVASMSASASAAACSCRKTAALVCLIKKTSASSEEEKETMALVERLEELEECIDELDNGSDKVFRSLVQTRSQSMMKPLRRGGVWVDGAMGSEEKDKGNVRRAWWAMEEDKTWHDGYVLLLEALLHLRHHAADVQAALRRRDAARLSSAVRSQRQAHKDLARLAASVRGAATKWPAQLPSSATVAEVEVSGVLADAMAAIASASAAVFSAVETMSTMATAAAASTCSSSSSSSSKTPLLISLVRKKNRKSAAAVPDEEKEMAASERMEELEECMAAMESGNDRVFRTILHTRGITIIMAPSFGRSISFPLSPARSFKPRSAAAACHVRSISLPCRSHPLLSHLQSHIAAVRSWLLQDHGDASASASVSAGLAHIHALHAALADLLLLPDPQDALRRSTAAADRLLDAFLLLADAHQGFHEALLDLTHHVADARAALRRSDAARLASALRSQRRAEKEIARLASTVSAAAAATKYSSRLGLGATAEETEMTAALMDAATASAAASAAVFTAAASMSSAAASSCSCKKTPAFAAFAKKASPETAQVALDRFEELEQCIDESESSCHKVFRGILHTRVALLNIQTPTF</sequence>
<organism evidence="2 3">
    <name type="scientific">Oryza rufipogon</name>
    <name type="common">Brownbeard rice</name>
    <name type="synonym">Asian wild rice</name>
    <dbReference type="NCBI Taxonomy" id="4529"/>
    <lineage>
        <taxon>Eukaryota</taxon>
        <taxon>Viridiplantae</taxon>
        <taxon>Streptophyta</taxon>
        <taxon>Embryophyta</taxon>
        <taxon>Tracheophyta</taxon>
        <taxon>Spermatophyta</taxon>
        <taxon>Magnoliopsida</taxon>
        <taxon>Liliopsida</taxon>
        <taxon>Poales</taxon>
        <taxon>Poaceae</taxon>
        <taxon>BOP clade</taxon>
        <taxon>Oryzoideae</taxon>
        <taxon>Oryzeae</taxon>
        <taxon>Oryzinae</taxon>
        <taxon>Oryza</taxon>
    </lineage>
</organism>
<reference evidence="2" key="2">
    <citation type="submission" date="2015-06" db="UniProtKB">
        <authorList>
            <consortium name="EnsemblPlants"/>
        </authorList>
    </citation>
    <scope>IDENTIFICATION</scope>
</reference>
<dbReference type="PANTHER" id="PTHR33070">
    <property type="entry name" value="OS06G0725500 PROTEIN"/>
    <property type="match status" value="1"/>
</dbReference>
<evidence type="ECO:0000256" key="1">
    <source>
        <dbReference type="SAM" id="MobiDB-lite"/>
    </source>
</evidence>
<reference evidence="3" key="1">
    <citation type="submission" date="2013-06" db="EMBL/GenBank/DDBJ databases">
        <authorList>
            <person name="Zhao Q."/>
        </authorList>
    </citation>
    <scope>NUCLEOTIDE SEQUENCE</scope>
    <source>
        <strain evidence="3">cv. W1943</strain>
    </source>
</reference>
<evidence type="ECO:0000313" key="2">
    <source>
        <dbReference type="EnsemblPlants" id="ORUFI06G29880.1"/>
    </source>
</evidence>
<dbReference type="Proteomes" id="UP000008022">
    <property type="component" value="Unassembled WGS sequence"/>
</dbReference>
<dbReference type="OMA" id="EMVAFER"/>
<feature type="compositionally biased region" description="Low complexity" evidence="1">
    <location>
        <begin position="8"/>
        <end position="25"/>
    </location>
</feature>
<dbReference type="AlphaFoldDB" id="A0A0E0Q2U1"/>
<keyword evidence="3" id="KW-1185">Reference proteome</keyword>
<dbReference type="InterPro" id="IPR004320">
    <property type="entry name" value="BPS1_pln"/>
</dbReference>
<dbReference type="eggNOG" id="ENOG502QQ4Y">
    <property type="taxonomic scope" value="Eukaryota"/>
</dbReference>